<dbReference type="SUPFAM" id="SSF53850">
    <property type="entry name" value="Periplasmic binding protein-like II"/>
    <property type="match status" value="1"/>
</dbReference>
<evidence type="ECO:0000313" key="3">
    <source>
        <dbReference type="EMBL" id="MQQ09670.1"/>
    </source>
</evidence>
<feature type="signal peptide" evidence="2">
    <location>
        <begin position="1"/>
        <end position="18"/>
    </location>
</feature>
<dbReference type="RefSeq" id="WP_153216646.1">
    <property type="nucleotide sequence ID" value="NZ_WIBF01000009.1"/>
</dbReference>
<dbReference type="AlphaFoldDB" id="A0A843YE40"/>
<dbReference type="EMBL" id="WIBF01000009">
    <property type="protein sequence ID" value="MQQ09670.1"/>
    <property type="molecule type" value="Genomic_DNA"/>
</dbReference>
<dbReference type="GO" id="GO:0030288">
    <property type="term" value="C:outer membrane-bounded periplasmic space"/>
    <property type="evidence" value="ECO:0007669"/>
    <property type="project" value="TreeGrafter"/>
</dbReference>
<feature type="chain" id="PRO_5032309485" evidence="2">
    <location>
        <begin position="19"/>
        <end position="335"/>
    </location>
</feature>
<dbReference type="PANTHER" id="PTHR30006:SF25">
    <property type="entry name" value="PHOSPHOGLYCERATE TRANSPORT REGULATORY PROTEIN PGTC"/>
    <property type="match status" value="1"/>
</dbReference>
<dbReference type="Proteomes" id="UP000444174">
    <property type="component" value="Unassembled WGS sequence"/>
</dbReference>
<organism evidence="3 4">
    <name type="scientific">Tritonibacter litoralis</name>
    <dbReference type="NCBI Taxonomy" id="2662264"/>
    <lineage>
        <taxon>Bacteria</taxon>
        <taxon>Pseudomonadati</taxon>
        <taxon>Pseudomonadota</taxon>
        <taxon>Alphaproteobacteria</taxon>
        <taxon>Rhodobacterales</taxon>
        <taxon>Paracoccaceae</taxon>
        <taxon>Tritonibacter</taxon>
    </lineage>
</organism>
<reference evidence="3 4" key="1">
    <citation type="submission" date="2019-10" db="EMBL/GenBank/DDBJ databases">
        <title>Epibacterium sp. nov., isolated from seawater.</title>
        <authorList>
            <person name="Zhang X."/>
            <person name="Li N."/>
        </authorList>
    </citation>
    <scope>NUCLEOTIDE SEQUENCE [LARGE SCALE GENOMIC DNA]</scope>
    <source>
        <strain evidence="3 4">SM1979</strain>
    </source>
</reference>
<comment type="caution">
    <text evidence="3">The sequence shown here is derived from an EMBL/GenBank/DDBJ whole genome shotgun (WGS) entry which is preliminary data.</text>
</comment>
<evidence type="ECO:0000256" key="2">
    <source>
        <dbReference type="SAM" id="SignalP"/>
    </source>
</evidence>
<evidence type="ECO:0000256" key="1">
    <source>
        <dbReference type="ARBA" id="ARBA00022729"/>
    </source>
</evidence>
<protein>
    <submittedName>
        <fullName evidence="3">ABC transporter substrate-binding protein</fullName>
    </submittedName>
</protein>
<dbReference type="Gene3D" id="3.40.190.10">
    <property type="entry name" value="Periplasmic binding protein-like II"/>
    <property type="match status" value="2"/>
</dbReference>
<dbReference type="Pfam" id="PF13343">
    <property type="entry name" value="SBP_bac_6"/>
    <property type="match status" value="1"/>
</dbReference>
<proteinExistence type="predicted"/>
<keyword evidence="4" id="KW-1185">Reference proteome</keyword>
<evidence type="ECO:0000313" key="4">
    <source>
        <dbReference type="Proteomes" id="UP000444174"/>
    </source>
</evidence>
<gene>
    <name evidence="3" type="ORF">GFB49_14480</name>
</gene>
<dbReference type="PANTHER" id="PTHR30006">
    <property type="entry name" value="THIAMINE-BINDING PERIPLASMIC PROTEIN-RELATED"/>
    <property type="match status" value="1"/>
</dbReference>
<name>A0A843YE40_9RHOB</name>
<sequence>MRNIILLIFLAAANLVQAQDWEDRKLFGPSNAQQVLRVLSSTDVVYLDTVLSDFVRTVDGAQIEYLVTGTADINDIIRKDPDAYDVVISSAMDLQVKLTNDGFAKPLRTIERPDWMQWRQSLFGFSAEPAAIVVNTAAFKDLGLPRTRQELISLFRAEPDLFRDKIATYDIRRSGLGYFFATQDARASETFWRFTEVIGNLGTRLYCCSGEMITAVAKGDVLVAYNVLGSYAATQALADPRIQVIVPEDFATTMMRTIFVTRNTSRPKLAESFVAHLLEAAESREPVDRLQLPPLESEAGRELQKVVPLEPSLMIYLDRLSRKAFTLEWESAIIQ</sequence>
<accession>A0A843YE40</accession>
<keyword evidence="1 2" id="KW-0732">Signal</keyword>